<comment type="cofactor">
    <cofactor evidence="1">
        <name>Zn(2+)</name>
        <dbReference type="ChEBI" id="CHEBI:29105"/>
    </cofactor>
</comment>
<feature type="domain" description="Peptidase M16C associated" evidence="12">
    <location>
        <begin position="506"/>
        <end position="753"/>
    </location>
</feature>
<evidence type="ECO:0000256" key="5">
    <source>
        <dbReference type="ARBA" id="ARBA00022670"/>
    </source>
</evidence>
<evidence type="ECO:0000256" key="11">
    <source>
        <dbReference type="ARBA" id="ARBA00023128"/>
    </source>
</evidence>
<evidence type="ECO:0000256" key="10">
    <source>
        <dbReference type="ARBA" id="ARBA00023049"/>
    </source>
</evidence>
<dbReference type="GO" id="GO:0004222">
    <property type="term" value="F:metalloendopeptidase activity"/>
    <property type="evidence" value="ECO:0007669"/>
    <property type="project" value="TreeGrafter"/>
</dbReference>
<dbReference type="SUPFAM" id="SSF63411">
    <property type="entry name" value="LuxS/MPP-like metallohydrolase"/>
    <property type="match status" value="4"/>
</dbReference>
<dbReference type="FunFam" id="3.30.830.10:FF:000013">
    <property type="entry name" value="Mitochondrial presequence protease"/>
    <property type="match status" value="1"/>
</dbReference>
<keyword evidence="6" id="KW-0479">Metal-binding</keyword>
<dbReference type="Gene3D" id="3.30.830.10">
    <property type="entry name" value="Metalloenzyme, LuxS/M16 peptidase-like"/>
    <property type="match status" value="4"/>
</dbReference>
<comment type="subcellular location">
    <subcellularLocation>
        <location evidence="2">Mitochondrion</location>
    </subcellularLocation>
</comment>
<evidence type="ECO:0000256" key="8">
    <source>
        <dbReference type="ARBA" id="ARBA00022833"/>
    </source>
</evidence>
<gene>
    <name evidence="14" type="primary">LOC106073001</name>
</gene>
<dbReference type="PANTHER" id="PTHR43016">
    <property type="entry name" value="PRESEQUENCE PROTEASE"/>
    <property type="match status" value="1"/>
</dbReference>
<dbReference type="Proteomes" id="UP001165740">
    <property type="component" value="Chromosome 16"/>
</dbReference>
<dbReference type="AlphaFoldDB" id="A0A9W2Z367"/>
<keyword evidence="9" id="KW-0809">Transit peptide</keyword>
<dbReference type="GO" id="GO:0046872">
    <property type="term" value="F:metal ion binding"/>
    <property type="evidence" value="ECO:0007669"/>
    <property type="project" value="UniProtKB-KW"/>
</dbReference>
<evidence type="ECO:0000313" key="13">
    <source>
        <dbReference type="Proteomes" id="UP001165740"/>
    </source>
</evidence>
<dbReference type="InterPro" id="IPR013578">
    <property type="entry name" value="Peptidase_M16C_assoc"/>
</dbReference>
<dbReference type="GeneID" id="106073001"/>
<keyword evidence="13" id="KW-1185">Reference proteome</keyword>
<dbReference type="OrthoDB" id="10250783at2759"/>
<keyword evidence="10" id="KW-0482">Metalloprotease</keyword>
<keyword evidence="11" id="KW-0496">Mitochondrion</keyword>
<dbReference type="PANTHER" id="PTHR43016:SF13">
    <property type="entry name" value="PRESEQUENCE PROTEASE, MITOCHONDRIAL"/>
    <property type="match status" value="1"/>
</dbReference>
<dbReference type="GO" id="GO:0016485">
    <property type="term" value="P:protein processing"/>
    <property type="evidence" value="ECO:0007669"/>
    <property type="project" value="TreeGrafter"/>
</dbReference>
<evidence type="ECO:0000256" key="7">
    <source>
        <dbReference type="ARBA" id="ARBA00022801"/>
    </source>
</evidence>
<dbReference type="RefSeq" id="XP_055869372.1">
    <property type="nucleotide sequence ID" value="XM_056013397.1"/>
</dbReference>
<evidence type="ECO:0000256" key="4">
    <source>
        <dbReference type="ARBA" id="ARBA00020167"/>
    </source>
</evidence>
<sequence length="1019" mass="114903">MMHILKRAGFAFAHLAKACNTSTSGLRCLRHLNEDARNRIRALKIGDKLHGYTVQRIDEVPDYYITAILLSHDKTGAQHLHAARDDDNNTFGVTFRTTPLDNTGVSHILEHTVLCGSEKYPVRDPFFKMLSRSMATFMNALTAYDWTMYPISSQNQQDFKNLMSIYLDAVFCPLLRELDFCQEGWRLEHTDLTNVSSPIVFKGVVYNEMKGVFSNSQNIYSQQALNSLLPSHTYGVVSGGDPAEIVNLTHEQLKKFHASHYHPSNAKFFTYGNFPLEEHLSLINQSLDKFDKINPSQLVPNEPRWKEPKTKTIYCPPDPLAADPEKQTTVSVSYLLSDITDVHESFIASVLGYLLTNGETSPFYRALLEPNIGSDFSPNTGCHEDTKEAVFSVGLANISPESVNEVLDIIEDTIDKIVREGFDKKKLDALLHRLELGMKHESSNFGLHLAMGLANVWNHEGDPITALQVGQIVQNFKESLKKNPKLLQQKVKEYLKDNKHKLTLIMQPDESYMEKNDLAEKERLNKFVSPLTDSDKENLLKRGQELELKQNAKEDISCLPSLKISDLSKTIKPEEIDIKEAGGSFIQVSVQPTNGVTYLRMASNLDGLPEDLMPYIPLFCQVITGIGADWHDYLWMSHQEELYTGGLLATPLVVPHHTDVGRMQRSVLLSSYCLEKNFDKMLDLWTLALNSPDFSDVNRISTLIRMAASDMAASLSDSGHQFAITNSAASLDKVSNVQETFFGISQVKTMKSVAEMSDLSDIIFKFQCIGDIVLDKTSFRISLNVTPKAIDRSIRGLRNFLGNLKGQADMSNIFPDIDQIEPASSKTHHELPFNVNYVAQSYPGVLYTHKDYTPLCVLSNLMTRKFLHREIREKGGAYGSGAQLDSGIFSFYSYRDPKSLETLEVFKNCVEWASKGEFTEQDVEEAKLGIFQKTDKPVPPSSRGKTQFIYDISDEMRQKNRDRLFRIKTEDLIRVSNTYLKAKKTLTGITFLGPSNPAIQGNKDWKVVKQHDVVPPAQE</sequence>
<keyword evidence="7" id="KW-0378">Hydrolase</keyword>
<dbReference type="OMA" id="NYLYYIR"/>
<proteinExistence type="inferred from homology"/>
<dbReference type="InterPro" id="IPR055130">
    <property type="entry name" value="PreP_C"/>
</dbReference>
<dbReference type="GO" id="GO:0005759">
    <property type="term" value="C:mitochondrial matrix"/>
    <property type="evidence" value="ECO:0007669"/>
    <property type="project" value="TreeGrafter"/>
</dbReference>
<dbReference type="FunFam" id="3.30.830.10:FF:000011">
    <property type="entry name" value="Presequence protease, mitochondrial"/>
    <property type="match status" value="1"/>
</dbReference>
<evidence type="ECO:0000256" key="6">
    <source>
        <dbReference type="ARBA" id="ARBA00022723"/>
    </source>
</evidence>
<reference evidence="14" key="1">
    <citation type="submission" date="2025-08" db="UniProtKB">
        <authorList>
            <consortium name="RefSeq"/>
        </authorList>
    </citation>
    <scope>IDENTIFICATION</scope>
</reference>
<comment type="similarity">
    <text evidence="3">Belongs to the peptidase M16 family. PreP subfamily.</text>
</comment>
<dbReference type="InterPro" id="IPR007863">
    <property type="entry name" value="Peptidase_M16_C"/>
</dbReference>
<evidence type="ECO:0000313" key="14">
    <source>
        <dbReference type="RefSeq" id="XP_055869372.1"/>
    </source>
</evidence>
<evidence type="ECO:0000256" key="1">
    <source>
        <dbReference type="ARBA" id="ARBA00001947"/>
    </source>
</evidence>
<dbReference type="Pfam" id="PF08367">
    <property type="entry name" value="M16C_assoc"/>
    <property type="match status" value="1"/>
</dbReference>
<keyword evidence="5" id="KW-0645">Protease</keyword>
<dbReference type="SMART" id="SM01264">
    <property type="entry name" value="M16C_associated"/>
    <property type="match status" value="1"/>
</dbReference>
<evidence type="ECO:0000256" key="3">
    <source>
        <dbReference type="ARBA" id="ARBA00007575"/>
    </source>
</evidence>
<dbReference type="InterPro" id="IPR011765">
    <property type="entry name" value="Pept_M16_N"/>
</dbReference>
<dbReference type="InterPro" id="IPR011249">
    <property type="entry name" value="Metalloenz_LuxS/M16"/>
</dbReference>
<dbReference type="FunFam" id="3.30.830.10:FF:000009">
    <property type="entry name" value="Presequence protease, mitochondrial"/>
    <property type="match status" value="1"/>
</dbReference>
<evidence type="ECO:0000256" key="9">
    <source>
        <dbReference type="ARBA" id="ARBA00022946"/>
    </source>
</evidence>
<dbReference type="Pfam" id="PF22516">
    <property type="entry name" value="PreP_C"/>
    <property type="match status" value="1"/>
</dbReference>
<keyword evidence="8" id="KW-0862">Zinc</keyword>
<evidence type="ECO:0000256" key="2">
    <source>
        <dbReference type="ARBA" id="ARBA00004173"/>
    </source>
</evidence>
<dbReference type="Pfam" id="PF05193">
    <property type="entry name" value="Peptidase_M16_C"/>
    <property type="match status" value="1"/>
</dbReference>
<accession>A0A9W2Z367</accession>
<name>A0A9W2Z367_BIOGL</name>
<protein>
    <recommendedName>
        <fullName evidence="4">Presequence protease, mitochondrial</fullName>
    </recommendedName>
</protein>
<dbReference type="Pfam" id="PF00675">
    <property type="entry name" value="Peptidase_M16"/>
    <property type="match status" value="1"/>
</dbReference>
<evidence type="ECO:0000259" key="12">
    <source>
        <dbReference type="SMART" id="SM01264"/>
    </source>
</evidence>
<organism evidence="13 14">
    <name type="scientific">Biomphalaria glabrata</name>
    <name type="common">Bloodfluke planorb</name>
    <name type="synonym">Freshwater snail</name>
    <dbReference type="NCBI Taxonomy" id="6526"/>
    <lineage>
        <taxon>Eukaryota</taxon>
        <taxon>Metazoa</taxon>
        <taxon>Spiralia</taxon>
        <taxon>Lophotrochozoa</taxon>
        <taxon>Mollusca</taxon>
        <taxon>Gastropoda</taxon>
        <taxon>Heterobranchia</taxon>
        <taxon>Euthyneura</taxon>
        <taxon>Panpulmonata</taxon>
        <taxon>Hygrophila</taxon>
        <taxon>Lymnaeoidea</taxon>
        <taxon>Planorbidae</taxon>
        <taxon>Biomphalaria</taxon>
    </lineage>
</organism>